<protein>
    <submittedName>
        <fullName evidence="2">Metalloendopeptidase</fullName>
    </submittedName>
</protein>
<accession>A0AC35U634</accession>
<dbReference type="WBParaSite" id="RSKR_0000814300.1">
    <property type="protein sequence ID" value="RSKR_0000814300.1"/>
    <property type="gene ID" value="RSKR_0000814300"/>
</dbReference>
<sequence>MLLLFIILNCFYVGSFWEIKQKEEESQGQLRYGDIMLTEEQRDRIDFIEKTKILKLPVRSNYRRSAISNTWKDARIPYRLSKLYNFRDRDTILKSMKIIESVSCFKFVNRAFESDFLDIAPLDGCYSYVGKIGGAQTLSLSNGCIYDFIIVHEILHSIGFEHEHQRYDRDNFIKVRYDNIDQTQLHNFDKILLHEVTTFDYKYDYKSIMHYDSTAFGKHDSTTKKRLVTMEPISPNVVLNDNFALSLWDIEKLNMVGNCPISEVQTDKTKGVIDNTIEEEQLIMIKKPMNCEDKTPLCYAYMMKGLCLNGNYAVSMMKLCSKTCFNCL</sequence>
<evidence type="ECO:0000313" key="1">
    <source>
        <dbReference type="Proteomes" id="UP000095286"/>
    </source>
</evidence>
<organism evidence="1 2">
    <name type="scientific">Rhabditophanes sp. KR3021</name>
    <dbReference type="NCBI Taxonomy" id="114890"/>
    <lineage>
        <taxon>Eukaryota</taxon>
        <taxon>Metazoa</taxon>
        <taxon>Ecdysozoa</taxon>
        <taxon>Nematoda</taxon>
        <taxon>Chromadorea</taxon>
        <taxon>Rhabditida</taxon>
        <taxon>Tylenchina</taxon>
        <taxon>Panagrolaimomorpha</taxon>
        <taxon>Strongyloidoidea</taxon>
        <taxon>Alloionematidae</taxon>
        <taxon>Rhabditophanes</taxon>
    </lineage>
</organism>
<name>A0AC35U634_9BILA</name>
<reference evidence="2" key="1">
    <citation type="submission" date="2016-11" db="UniProtKB">
        <authorList>
            <consortium name="WormBaseParasite"/>
        </authorList>
    </citation>
    <scope>IDENTIFICATION</scope>
    <source>
        <strain evidence="2">KR3021</strain>
    </source>
</reference>
<dbReference type="Proteomes" id="UP000095286">
    <property type="component" value="Unplaced"/>
</dbReference>
<evidence type="ECO:0000313" key="2">
    <source>
        <dbReference type="WBParaSite" id="RSKR_0000814300.1"/>
    </source>
</evidence>
<proteinExistence type="predicted"/>